<dbReference type="InterPro" id="IPR039426">
    <property type="entry name" value="TonB-dep_rcpt-like"/>
</dbReference>
<dbReference type="GO" id="GO:0009279">
    <property type="term" value="C:cell outer membrane"/>
    <property type="evidence" value="ECO:0007669"/>
    <property type="project" value="UniProtKB-SubCell"/>
</dbReference>
<dbReference type="Pfam" id="PF00593">
    <property type="entry name" value="TonB_dep_Rec_b-barrel"/>
    <property type="match status" value="1"/>
</dbReference>
<name>A0AAE3SX49_9HYPH</name>
<organism evidence="18 19">
    <name type="scientific">Ectorhizobium quercum</name>
    <dbReference type="NCBI Taxonomy" id="2965071"/>
    <lineage>
        <taxon>Bacteria</taxon>
        <taxon>Pseudomonadati</taxon>
        <taxon>Pseudomonadota</taxon>
        <taxon>Alphaproteobacteria</taxon>
        <taxon>Hyphomicrobiales</taxon>
        <taxon>Rhizobiaceae</taxon>
        <taxon>Ectorhizobium</taxon>
    </lineage>
</organism>
<evidence type="ECO:0000256" key="11">
    <source>
        <dbReference type="ARBA" id="ARBA00023136"/>
    </source>
</evidence>
<evidence type="ECO:0000313" key="19">
    <source>
        <dbReference type="Proteomes" id="UP001208771"/>
    </source>
</evidence>
<keyword evidence="9" id="KW-0406">Ion transport</keyword>
<sequence>MIGLAPSLAQEDTTLAPIVVESDADAQEAGVSSSGPVKTDRYVGKSATVGTKTQVELAKVPQSVSTVSRKELEDRNVQSLVQATNYSSGVRTGVFGFDPRFDTVFIRGFNVTDSGYYRDGLRDLGGVFSVARKEPYGIEGVTILKGPSSVLYGGGSPGGIVNVVSKRPTEVPFNEIEVQAGNFDRRQINIDSSGPVAGNDNILYRITGLARGADTQFVATKDDRIYIAPALTLRSDDHDTQLTILGEYSNITSGGAAGFLSDNGNLTDIEHGDPAYGDMDVIQKRIGYEFQHRFSDDLIFRQNLRAARINTDMKYVSVVGISPDGLSATRTANRLIDRADTFAIDNQLEWRVDTGPLAHTLLAGIDYTYLDSGYDFGSVAAPDLDLVDRNYGQQPITPPTALSTLYTLKQRQTGVYLQDQIEYDRFVLTLGGRYDWLDANQYGNFGHFSGRAGLAYLFDNGIAPYVSYSTSFAPNTGRSATGEYFDPSEGEQFEVGVKYAPTDLNLAINAAVFNIEQTNTLASDPVVIGASVTRGKVRSRGFEIEAKANLIDNLDLLASYTYLDMEILAGDNPGKVPAGIPANQFALWAHYQMPSGPLEGLSLGAGARYYSKTWKDDGNDTGKNADRILVDAAVAYDFGAANPKLEGLTARLNVSNVFDNRETTCSGSYCYVEEGRTVIGSLRYRF</sequence>
<evidence type="ECO:0000256" key="12">
    <source>
        <dbReference type="ARBA" id="ARBA00023170"/>
    </source>
</evidence>
<keyword evidence="10 15" id="KW-0798">TonB box</keyword>
<dbReference type="SUPFAM" id="SSF56935">
    <property type="entry name" value="Porins"/>
    <property type="match status" value="1"/>
</dbReference>
<proteinExistence type="inferred from homology"/>
<feature type="domain" description="TonB-dependent receptor-like beta-barrel" evidence="16">
    <location>
        <begin position="236"/>
        <end position="657"/>
    </location>
</feature>
<feature type="domain" description="TonB-dependent receptor plug" evidence="17">
    <location>
        <begin position="58"/>
        <end position="160"/>
    </location>
</feature>
<evidence type="ECO:0000256" key="1">
    <source>
        <dbReference type="ARBA" id="ARBA00004571"/>
    </source>
</evidence>
<evidence type="ECO:0000256" key="14">
    <source>
        <dbReference type="PROSITE-ProRule" id="PRU01360"/>
    </source>
</evidence>
<dbReference type="Pfam" id="PF07715">
    <property type="entry name" value="Plug"/>
    <property type="match status" value="1"/>
</dbReference>
<dbReference type="CDD" id="cd01347">
    <property type="entry name" value="ligand_gated_channel"/>
    <property type="match status" value="1"/>
</dbReference>
<evidence type="ECO:0000313" key="18">
    <source>
        <dbReference type="EMBL" id="MCX8999877.1"/>
    </source>
</evidence>
<dbReference type="Proteomes" id="UP001208771">
    <property type="component" value="Unassembled WGS sequence"/>
</dbReference>
<keyword evidence="5" id="KW-0410">Iron transport</keyword>
<dbReference type="GO" id="GO:0038023">
    <property type="term" value="F:signaling receptor activity"/>
    <property type="evidence" value="ECO:0007669"/>
    <property type="project" value="InterPro"/>
</dbReference>
<evidence type="ECO:0000256" key="4">
    <source>
        <dbReference type="ARBA" id="ARBA00022452"/>
    </source>
</evidence>
<dbReference type="NCBIfam" id="TIGR01783">
    <property type="entry name" value="TonB-siderophor"/>
    <property type="match status" value="1"/>
</dbReference>
<evidence type="ECO:0000259" key="17">
    <source>
        <dbReference type="Pfam" id="PF07715"/>
    </source>
</evidence>
<dbReference type="InterPro" id="IPR012910">
    <property type="entry name" value="Plug_dom"/>
</dbReference>
<protein>
    <submittedName>
        <fullName evidence="18">TonB-dependent siderophore receptor</fullName>
    </submittedName>
</protein>
<evidence type="ECO:0000259" key="16">
    <source>
        <dbReference type="Pfam" id="PF00593"/>
    </source>
</evidence>
<evidence type="ECO:0000256" key="5">
    <source>
        <dbReference type="ARBA" id="ARBA00022496"/>
    </source>
</evidence>
<evidence type="ECO:0000256" key="9">
    <source>
        <dbReference type="ARBA" id="ARBA00023065"/>
    </source>
</evidence>
<dbReference type="GO" id="GO:0015344">
    <property type="term" value="F:siderophore uptake transmembrane transporter activity"/>
    <property type="evidence" value="ECO:0007669"/>
    <property type="project" value="TreeGrafter"/>
</dbReference>
<keyword evidence="7" id="KW-0732">Signal</keyword>
<keyword evidence="6 14" id="KW-0812">Transmembrane</keyword>
<evidence type="ECO:0000256" key="6">
    <source>
        <dbReference type="ARBA" id="ARBA00022692"/>
    </source>
</evidence>
<evidence type="ECO:0000256" key="7">
    <source>
        <dbReference type="ARBA" id="ARBA00022729"/>
    </source>
</evidence>
<accession>A0AAE3SX49</accession>
<dbReference type="GO" id="GO:0015891">
    <property type="term" value="P:siderophore transport"/>
    <property type="evidence" value="ECO:0007669"/>
    <property type="project" value="InterPro"/>
</dbReference>
<dbReference type="RefSeq" id="WP_306413379.1">
    <property type="nucleotide sequence ID" value="NZ_JANFPI010000012.1"/>
</dbReference>
<dbReference type="InterPro" id="IPR010105">
    <property type="entry name" value="TonB_sidphr_rcpt"/>
</dbReference>
<dbReference type="PANTHER" id="PTHR32552:SF68">
    <property type="entry name" value="FERRICHROME OUTER MEMBRANE TRANSPORTER_PHAGE RECEPTOR"/>
    <property type="match status" value="1"/>
</dbReference>
<dbReference type="Gene3D" id="2.40.170.20">
    <property type="entry name" value="TonB-dependent receptor, beta-barrel domain"/>
    <property type="match status" value="1"/>
</dbReference>
<dbReference type="InterPro" id="IPR037066">
    <property type="entry name" value="Plug_dom_sf"/>
</dbReference>
<evidence type="ECO:0000256" key="2">
    <source>
        <dbReference type="ARBA" id="ARBA00009810"/>
    </source>
</evidence>
<dbReference type="EMBL" id="JANFPI010000012">
    <property type="protein sequence ID" value="MCX8999877.1"/>
    <property type="molecule type" value="Genomic_DNA"/>
</dbReference>
<reference evidence="18" key="1">
    <citation type="submission" date="2022-07" db="EMBL/GenBank/DDBJ databases">
        <title>Ectorhizobium quercum gen.nov., sp. nov.</title>
        <authorList>
            <person name="Ma T."/>
            <person name="Li Y."/>
        </authorList>
    </citation>
    <scope>NUCLEOTIDE SEQUENCE</scope>
    <source>
        <strain evidence="18">BDR2-2</strain>
    </source>
</reference>
<dbReference type="Gene3D" id="2.170.130.10">
    <property type="entry name" value="TonB-dependent receptor, plug domain"/>
    <property type="match status" value="1"/>
</dbReference>
<evidence type="ECO:0000256" key="10">
    <source>
        <dbReference type="ARBA" id="ARBA00023077"/>
    </source>
</evidence>
<evidence type="ECO:0000256" key="3">
    <source>
        <dbReference type="ARBA" id="ARBA00022448"/>
    </source>
</evidence>
<dbReference type="FunFam" id="2.170.130.10:FF:000001">
    <property type="entry name" value="Catecholate siderophore TonB-dependent receptor"/>
    <property type="match status" value="1"/>
</dbReference>
<keyword evidence="11 14" id="KW-0472">Membrane</keyword>
<dbReference type="PANTHER" id="PTHR32552">
    <property type="entry name" value="FERRICHROME IRON RECEPTOR-RELATED"/>
    <property type="match status" value="1"/>
</dbReference>
<keyword evidence="3 14" id="KW-0813">Transport</keyword>
<dbReference type="InterPro" id="IPR000531">
    <property type="entry name" value="Beta-barrel_TonB"/>
</dbReference>
<gene>
    <name evidence="18" type="ORF">NOF55_22490</name>
</gene>
<comment type="similarity">
    <text evidence="2 14 15">Belongs to the TonB-dependent receptor family.</text>
</comment>
<dbReference type="PROSITE" id="PS52016">
    <property type="entry name" value="TONB_DEPENDENT_REC_3"/>
    <property type="match status" value="1"/>
</dbReference>
<keyword evidence="4 14" id="KW-1134">Transmembrane beta strand</keyword>
<evidence type="ECO:0000256" key="8">
    <source>
        <dbReference type="ARBA" id="ARBA00023004"/>
    </source>
</evidence>
<keyword evidence="8" id="KW-0408">Iron</keyword>
<evidence type="ECO:0000256" key="13">
    <source>
        <dbReference type="ARBA" id="ARBA00023237"/>
    </source>
</evidence>
<dbReference type="InterPro" id="IPR036942">
    <property type="entry name" value="Beta-barrel_TonB_sf"/>
</dbReference>
<keyword evidence="12 18" id="KW-0675">Receptor</keyword>
<comment type="caution">
    <text evidence="18">The sequence shown here is derived from an EMBL/GenBank/DDBJ whole genome shotgun (WGS) entry which is preliminary data.</text>
</comment>
<comment type="subcellular location">
    <subcellularLocation>
        <location evidence="1 14">Cell outer membrane</location>
        <topology evidence="1 14">Multi-pass membrane protein</topology>
    </subcellularLocation>
</comment>
<dbReference type="AlphaFoldDB" id="A0AAE3SX49"/>
<keyword evidence="19" id="KW-1185">Reference proteome</keyword>
<evidence type="ECO:0000256" key="15">
    <source>
        <dbReference type="RuleBase" id="RU003357"/>
    </source>
</evidence>
<keyword evidence="13 14" id="KW-0998">Cell outer membrane</keyword>